<dbReference type="OrthoDB" id="190201at2759"/>
<dbReference type="PIRSF" id="PIRSF005539">
    <property type="entry name" value="Pept_S33_TRI_F1"/>
    <property type="match status" value="1"/>
</dbReference>
<evidence type="ECO:0000313" key="4">
    <source>
        <dbReference type="EMBL" id="RDX57179.1"/>
    </source>
</evidence>
<evidence type="ECO:0000256" key="1">
    <source>
        <dbReference type="ARBA" id="ARBA00010088"/>
    </source>
</evidence>
<dbReference type="InterPro" id="IPR029058">
    <property type="entry name" value="AB_hydrolase_fold"/>
</dbReference>
<evidence type="ECO:0000259" key="3">
    <source>
        <dbReference type="Pfam" id="PF00561"/>
    </source>
</evidence>
<dbReference type="Proteomes" id="UP000256964">
    <property type="component" value="Unassembled WGS sequence"/>
</dbReference>
<dbReference type="SUPFAM" id="SSF53474">
    <property type="entry name" value="alpha/beta-Hydrolases"/>
    <property type="match status" value="1"/>
</dbReference>
<protein>
    <submittedName>
        <fullName evidence="4">Proline-specific peptidase</fullName>
    </submittedName>
</protein>
<dbReference type="GO" id="GO:0008233">
    <property type="term" value="F:peptidase activity"/>
    <property type="evidence" value="ECO:0007669"/>
    <property type="project" value="InterPro"/>
</dbReference>
<dbReference type="InterPro" id="IPR002410">
    <property type="entry name" value="Peptidase_S33"/>
</dbReference>
<dbReference type="InterPro" id="IPR000073">
    <property type="entry name" value="AB_hydrolase_1"/>
</dbReference>
<gene>
    <name evidence="4" type="ORF">OH76DRAFT_1394958</name>
</gene>
<evidence type="ECO:0000313" key="5">
    <source>
        <dbReference type="Proteomes" id="UP000256964"/>
    </source>
</evidence>
<dbReference type="EMBL" id="KZ857379">
    <property type="protein sequence ID" value="RDX57179.1"/>
    <property type="molecule type" value="Genomic_DNA"/>
</dbReference>
<dbReference type="NCBIfam" id="TIGR01250">
    <property type="entry name" value="pro_imino_pep_2"/>
    <property type="match status" value="1"/>
</dbReference>
<dbReference type="GO" id="GO:0046503">
    <property type="term" value="P:glycerolipid catabolic process"/>
    <property type="evidence" value="ECO:0007669"/>
    <property type="project" value="TreeGrafter"/>
</dbReference>
<reference evidence="4 5" key="1">
    <citation type="journal article" date="2018" name="Biotechnol. Biofuels">
        <title>Integrative visual omics of the white-rot fungus Polyporus brumalis exposes the biotechnological potential of its oxidative enzymes for delignifying raw plant biomass.</title>
        <authorList>
            <person name="Miyauchi S."/>
            <person name="Rancon A."/>
            <person name="Drula E."/>
            <person name="Hage H."/>
            <person name="Chaduli D."/>
            <person name="Favel A."/>
            <person name="Grisel S."/>
            <person name="Henrissat B."/>
            <person name="Herpoel-Gimbert I."/>
            <person name="Ruiz-Duenas F.J."/>
            <person name="Chevret D."/>
            <person name="Hainaut M."/>
            <person name="Lin J."/>
            <person name="Wang M."/>
            <person name="Pangilinan J."/>
            <person name="Lipzen A."/>
            <person name="Lesage-Meessen L."/>
            <person name="Navarro D."/>
            <person name="Riley R."/>
            <person name="Grigoriev I.V."/>
            <person name="Zhou S."/>
            <person name="Raouche S."/>
            <person name="Rosso M.N."/>
        </authorList>
    </citation>
    <scope>NUCLEOTIDE SEQUENCE [LARGE SCALE GENOMIC DNA]</scope>
    <source>
        <strain evidence="4 5">BRFM 1820</strain>
    </source>
</reference>
<dbReference type="GO" id="GO:0004806">
    <property type="term" value="F:triacylglycerol lipase activity"/>
    <property type="evidence" value="ECO:0007669"/>
    <property type="project" value="TreeGrafter"/>
</dbReference>
<proteinExistence type="inferred from homology"/>
<accession>A0A371DXA6</accession>
<dbReference type="Pfam" id="PF00561">
    <property type="entry name" value="Abhydrolase_1"/>
    <property type="match status" value="1"/>
</dbReference>
<keyword evidence="2" id="KW-0378">Hydrolase</keyword>
<dbReference type="PRINTS" id="PR00793">
    <property type="entry name" value="PROAMNOPTASE"/>
</dbReference>
<keyword evidence="5" id="KW-1185">Reference proteome</keyword>
<evidence type="ECO:0000256" key="2">
    <source>
        <dbReference type="ARBA" id="ARBA00022801"/>
    </source>
</evidence>
<dbReference type="STRING" id="139420.A0A371DXA6"/>
<comment type="similarity">
    <text evidence="1">Belongs to the peptidase S33 family.</text>
</comment>
<name>A0A371DXA6_9APHY</name>
<dbReference type="GO" id="GO:0006508">
    <property type="term" value="P:proteolysis"/>
    <property type="evidence" value="ECO:0007669"/>
    <property type="project" value="InterPro"/>
</dbReference>
<dbReference type="Gene3D" id="3.40.50.1820">
    <property type="entry name" value="alpha/beta hydrolase"/>
    <property type="match status" value="1"/>
</dbReference>
<dbReference type="InterPro" id="IPR050471">
    <property type="entry name" value="AB_hydrolase"/>
</dbReference>
<dbReference type="InterPro" id="IPR005945">
    <property type="entry name" value="Pro_imino_pep"/>
</dbReference>
<dbReference type="PANTHER" id="PTHR43433">
    <property type="entry name" value="HYDROLASE, ALPHA/BETA FOLD FAMILY PROTEIN"/>
    <property type="match status" value="1"/>
</dbReference>
<feature type="domain" description="AB hydrolase-1" evidence="3">
    <location>
        <begin position="40"/>
        <end position="285"/>
    </location>
</feature>
<sequence>MSSESSTAMKEGLIPFAYEGETHQTYYKVFGDLENLTRTPIVVLHGGPGLSYDYVSPHADLADDAFGSFPVIFYDQLGNGRSTHLPDKPSTFWTIDLFLDELENLLTHFGIEGEFHIVGHSWGGMMGAELVVRRHPTGLKRLVIANSPADLNLWDKAFDQLLAAFSSEVKKALAKNPDDDKQGFYEAIMQVYAVHGCRVQPFPEDFVKTIRSIYGDDGDRTVDRADITKNWSIVDRLHLVDVPTLVINGRYDIAQDFVVAAFVEKIPDVKWVKFENSSHTPCWEERPKYMHIVTKFLGQ</sequence>
<organism evidence="4 5">
    <name type="scientific">Lentinus brumalis</name>
    <dbReference type="NCBI Taxonomy" id="2498619"/>
    <lineage>
        <taxon>Eukaryota</taxon>
        <taxon>Fungi</taxon>
        <taxon>Dikarya</taxon>
        <taxon>Basidiomycota</taxon>
        <taxon>Agaricomycotina</taxon>
        <taxon>Agaricomycetes</taxon>
        <taxon>Polyporales</taxon>
        <taxon>Polyporaceae</taxon>
        <taxon>Lentinus</taxon>
    </lineage>
</organism>
<dbReference type="AlphaFoldDB" id="A0A371DXA6"/>
<dbReference type="PANTHER" id="PTHR43433:SF5">
    <property type="entry name" value="AB HYDROLASE-1 DOMAIN-CONTAINING PROTEIN"/>
    <property type="match status" value="1"/>
</dbReference>